<dbReference type="KEGG" id="cdx:CDES_10965"/>
<organism evidence="1 2">
    <name type="scientific">Corynebacterium deserti GIMN1.010</name>
    <dbReference type="NCBI Taxonomy" id="931089"/>
    <lineage>
        <taxon>Bacteria</taxon>
        <taxon>Bacillati</taxon>
        <taxon>Actinomycetota</taxon>
        <taxon>Actinomycetes</taxon>
        <taxon>Mycobacteriales</taxon>
        <taxon>Corynebacteriaceae</taxon>
        <taxon>Corynebacterium</taxon>
    </lineage>
</organism>
<protein>
    <submittedName>
        <fullName evidence="1">Uncharacterized protein</fullName>
    </submittedName>
</protein>
<keyword evidence="2" id="KW-1185">Reference proteome</keyword>
<accession>A0A0M5IPK7</accession>
<gene>
    <name evidence="1" type="ORF">CDES_10965</name>
</gene>
<proteinExistence type="predicted"/>
<name>A0A0M5IPK7_9CORY</name>
<sequence length="106" mass="11955">MGRPGTSKTFLRRLDGDVEKHFLGPLFTISYCLMWQAETAPHTGLYEQICGVKIDFQADSSPLPQHMAPHIVVDVVLLMDLWDATPRAVTRNLEETPHAPKKLQQT</sequence>
<reference evidence="1 2" key="1">
    <citation type="submission" date="2014-08" db="EMBL/GenBank/DDBJ databases">
        <title>Complete genome sequence of Corynebacterium deserti GIMN1.010 (=DSM 45689), isolated from desert sand in western China.</title>
        <authorList>
            <person name="Ruckert C."/>
            <person name="Albersmeier A."/>
            <person name="Kalinowski J."/>
        </authorList>
    </citation>
    <scope>NUCLEOTIDE SEQUENCE [LARGE SCALE GENOMIC DNA]</scope>
    <source>
        <strain evidence="1 2">GIMN1.010</strain>
    </source>
</reference>
<dbReference type="Proteomes" id="UP000068067">
    <property type="component" value="Chromosome"/>
</dbReference>
<dbReference type="EMBL" id="CP009220">
    <property type="protein sequence ID" value="ALC06568.1"/>
    <property type="molecule type" value="Genomic_DNA"/>
</dbReference>
<evidence type="ECO:0000313" key="1">
    <source>
        <dbReference type="EMBL" id="ALC06568.1"/>
    </source>
</evidence>
<evidence type="ECO:0000313" key="2">
    <source>
        <dbReference type="Proteomes" id="UP000068067"/>
    </source>
</evidence>
<dbReference type="AlphaFoldDB" id="A0A0M5IPK7"/>
<dbReference type="PATRIC" id="fig|931089.4.peg.2219"/>